<evidence type="ECO:0000313" key="3">
    <source>
        <dbReference type="EMBL" id="CAD5228578.1"/>
    </source>
</evidence>
<sequence>MTQKAVQEATQVKRRTVWSISVDLTDGEDVIDAGPKAKWEKLREALSICVSPPPKHVQYANQYAGQYQHSGPYQSPVPPQTGQTYVIVDQGSGTLWVTLIQAVLMVVLALYGLQTFYNIQQESREDEYNAHEVEEEEFDQTGVPLESYSYYQEHSVPTARAFSPRVTDSQSTLATIQNRMMSKPASRLKSASRSCNNSHCHPKPSHAFGSKLDKGDFRPPTLTSSADAGLKTGRVRPTRRQFHELSSQDIKELIKNCPNFDTLTIKTAASIRPRINQLIRESDESLATETARSHYPRPPISTLTARNSPFRPRIAAGFDEVTQSTQTSCLCNTAKGKSGRYESLESLISPEASVY</sequence>
<evidence type="ECO:0000256" key="1">
    <source>
        <dbReference type="SAM" id="MobiDB-lite"/>
    </source>
</evidence>
<dbReference type="EMBL" id="CAJFDH010000006">
    <property type="protein sequence ID" value="CAD5228578.1"/>
    <property type="molecule type" value="Genomic_DNA"/>
</dbReference>
<feature type="transmembrane region" description="Helical" evidence="2">
    <location>
        <begin position="95"/>
        <end position="113"/>
    </location>
</feature>
<keyword evidence="4" id="KW-1185">Reference proteome</keyword>
<dbReference type="OrthoDB" id="10261039at2759"/>
<gene>
    <name evidence="3" type="ORF">BOKJ2_LOCUS12748</name>
</gene>
<protein>
    <submittedName>
        <fullName evidence="3">Uncharacterized protein</fullName>
    </submittedName>
</protein>
<name>A0A811LKD9_9BILA</name>
<keyword evidence="2" id="KW-0812">Transmembrane</keyword>
<dbReference type="Proteomes" id="UP000783686">
    <property type="component" value="Unassembled WGS sequence"/>
</dbReference>
<reference evidence="3" key="1">
    <citation type="submission" date="2020-09" db="EMBL/GenBank/DDBJ databases">
        <authorList>
            <person name="Kikuchi T."/>
        </authorList>
    </citation>
    <scope>NUCLEOTIDE SEQUENCE</scope>
    <source>
        <strain evidence="3">SH1</strain>
    </source>
</reference>
<evidence type="ECO:0000256" key="2">
    <source>
        <dbReference type="SAM" id="Phobius"/>
    </source>
</evidence>
<organism evidence="3 4">
    <name type="scientific">Bursaphelenchus okinawaensis</name>
    <dbReference type="NCBI Taxonomy" id="465554"/>
    <lineage>
        <taxon>Eukaryota</taxon>
        <taxon>Metazoa</taxon>
        <taxon>Ecdysozoa</taxon>
        <taxon>Nematoda</taxon>
        <taxon>Chromadorea</taxon>
        <taxon>Rhabditida</taxon>
        <taxon>Tylenchina</taxon>
        <taxon>Tylenchomorpha</taxon>
        <taxon>Aphelenchoidea</taxon>
        <taxon>Aphelenchoididae</taxon>
        <taxon>Bursaphelenchus</taxon>
    </lineage>
</organism>
<keyword evidence="2" id="KW-1133">Transmembrane helix</keyword>
<dbReference type="Proteomes" id="UP000614601">
    <property type="component" value="Unassembled WGS sequence"/>
</dbReference>
<proteinExistence type="predicted"/>
<comment type="caution">
    <text evidence="3">The sequence shown here is derived from an EMBL/GenBank/DDBJ whole genome shotgun (WGS) entry which is preliminary data.</text>
</comment>
<evidence type="ECO:0000313" key="4">
    <source>
        <dbReference type="Proteomes" id="UP000614601"/>
    </source>
</evidence>
<dbReference type="EMBL" id="CAJFCW020000006">
    <property type="protein sequence ID" value="CAG9124690.1"/>
    <property type="molecule type" value="Genomic_DNA"/>
</dbReference>
<keyword evidence="2" id="KW-0472">Membrane</keyword>
<feature type="region of interest" description="Disordered" evidence="1">
    <location>
        <begin position="287"/>
        <end position="306"/>
    </location>
</feature>
<dbReference type="AlphaFoldDB" id="A0A811LKD9"/>
<accession>A0A811LKD9</accession>
<feature type="region of interest" description="Disordered" evidence="1">
    <location>
        <begin position="191"/>
        <end position="235"/>
    </location>
</feature>